<organism evidence="1 2">
    <name type="scientific">Vigna angularis var. angularis</name>
    <dbReference type="NCBI Taxonomy" id="157739"/>
    <lineage>
        <taxon>Eukaryota</taxon>
        <taxon>Viridiplantae</taxon>
        <taxon>Streptophyta</taxon>
        <taxon>Embryophyta</taxon>
        <taxon>Tracheophyta</taxon>
        <taxon>Spermatophyta</taxon>
        <taxon>Magnoliopsida</taxon>
        <taxon>eudicotyledons</taxon>
        <taxon>Gunneridae</taxon>
        <taxon>Pentapetalae</taxon>
        <taxon>rosids</taxon>
        <taxon>fabids</taxon>
        <taxon>Fabales</taxon>
        <taxon>Fabaceae</taxon>
        <taxon>Papilionoideae</taxon>
        <taxon>50 kb inversion clade</taxon>
        <taxon>NPAAA clade</taxon>
        <taxon>indigoferoid/millettioid clade</taxon>
        <taxon>Phaseoleae</taxon>
        <taxon>Vigna</taxon>
    </lineage>
</organism>
<keyword evidence="2" id="KW-1185">Reference proteome</keyword>
<dbReference type="EMBL" id="AP015041">
    <property type="protein sequence ID" value="BAT95940.1"/>
    <property type="molecule type" value="Genomic_DNA"/>
</dbReference>
<dbReference type="AlphaFoldDB" id="A0A0S3SSY8"/>
<name>A0A0S3SSY8_PHAAN</name>
<proteinExistence type="predicted"/>
<gene>
    <name evidence="1" type="primary">Vigan.08G278500</name>
    <name evidence="1" type="ORF">VIGAN_08278500</name>
</gene>
<evidence type="ECO:0000313" key="1">
    <source>
        <dbReference type="EMBL" id="BAT95940.1"/>
    </source>
</evidence>
<protein>
    <submittedName>
        <fullName evidence="1">Uncharacterized protein</fullName>
    </submittedName>
</protein>
<accession>A0A0S3SSY8</accession>
<sequence>MPHAAGDVPRSSEAAIGIASPLRGIGSSHFGTVVPSKKRSGGGSITFPGMTTARICVCLLDAFQMHKFSDSEFSCV</sequence>
<dbReference type="Proteomes" id="UP000291084">
    <property type="component" value="Chromosome 8"/>
</dbReference>
<evidence type="ECO:0000313" key="2">
    <source>
        <dbReference type="Proteomes" id="UP000291084"/>
    </source>
</evidence>
<reference evidence="1 2" key="1">
    <citation type="journal article" date="2015" name="Sci. Rep.">
        <title>The power of single molecule real-time sequencing technology in the de novo assembly of a eukaryotic genome.</title>
        <authorList>
            <person name="Sakai H."/>
            <person name="Naito K."/>
            <person name="Ogiso-Tanaka E."/>
            <person name="Takahashi Y."/>
            <person name="Iseki K."/>
            <person name="Muto C."/>
            <person name="Satou K."/>
            <person name="Teruya K."/>
            <person name="Shiroma A."/>
            <person name="Shimoji M."/>
            <person name="Hirano T."/>
            <person name="Itoh T."/>
            <person name="Kaga A."/>
            <person name="Tomooka N."/>
        </authorList>
    </citation>
    <scope>NUCLEOTIDE SEQUENCE [LARGE SCALE GENOMIC DNA]</scope>
    <source>
        <strain evidence="2">cv. Shumari</strain>
    </source>
</reference>